<feature type="binding site" evidence="7">
    <location>
        <position position="43"/>
    </location>
    <ligand>
        <name>ATP</name>
        <dbReference type="ChEBI" id="CHEBI:30616"/>
    </ligand>
</feature>
<dbReference type="Gene3D" id="1.10.510.10">
    <property type="entry name" value="Transferase(Phosphotransferase) domain 1"/>
    <property type="match status" value="1"/>
</dbReference>
<evidence type="ECO:0000256" key="3">
    <source>
        <dbReference type="ARBA" id="ARBA00022679"/>
    </source>
</evidence>
<dbReference type="PROSITE" id="PS50011">
    <property type="entry name" value="PROTEIN_KINASE_DOM"/>
    <property type="match status" value="1"/>
</dbReference>
<comment type="caution">
    <text evidence="11">The sequence shown here is derived from an EMBL/GenBank/DDBJ whole genome shotgun (WGS) entry which is preliminary data.</text>
</comment>
<keyword evidence="9" id="KW-1133">Transmembrane helix</keyword>
<keyword evidence="2 11" id="KW-0723">Serine/threonine-protein kinase</keyword>
<evidence type="ECO:0000313" key="11">
    <source>
        <dbReference type="EMBL" id="TQL70181.1"/>
    </source>
</evidence>
<evidence type="ECO:0000256" key="4">
    <source>
        <dbReference type="ARBA" id="ARBA00022741"/>
    </source>
</evidence>
<dbReference type="PROSITE" id="PS00108">
    <property type="entry name" value="PROTEIN_KINASE_ST"/>
    <property type="match status" value="1"/>
</dbReference>
<dbReference type="PANTHER" id="PTHR43289:SF6">
    <property type="entry name" value="SERINE_THREONINE-PROTEIN KINASE NEKL-3"/>
    <property type="match status" value="1"/>
</dbReference>
<keyword evidence="9" id="KW-0812">Transmembrane</keyword>
<dbReference type="CDD" id="cd14014">
    <property type="entry name" value="STKc_PknB_like"/>
    <property type="match status" value="1"/>
</dbReference>
<feature type="region of interest" description="Disordered" evidence="8">
    <location>
        <begin position="292"/>
        <end position="368"/>
    </location>
</feature>
<feature type="compositionally biased region" description="Gly residues" evidence="8">
    <location>
        <begin position="384"/>
        <end position="396"/>
    </location>
</feature>
<dbReference type="SUPFAM" id="SSF56112">
    <property type="entry name" value="Protein kinase-like (PK-like)"/>
    <property type="match status" value="1"/>
</dbReference>
<dbReference type="InterPro" id="IPR000719">
    <property type="entry name" value="Prot_kinase_dom"/>
</dbReference>
<dbReference type="PANTHER" id="PTHR43289">
    <property type="entry name" value="MITOGEN-ACTIVATED PROTEIN KINASE KINASE KINASE 20-RELATED"/>
    <property type="match status" value="1"/>
</dbReference>
<dbReference type="AlphaFoldDB" id="A0A543AC61"/>
<keyword evidence="6 7" id="KW-0067">ATP-binding</keyword>
<dbReference type="RefSeq" id="WP_141781972.1">
    <property type="nucleotide sequence ID" value="NZ_VFOV01000001.1"/>
</dbReference>
<dbReference type="GO" id="GO:0004674">
    <property type="term" value="F:protein serine/threonine kinase activity"/>
    <property type="evidence" value="ECO:0007669"/>
    <property type="project" value="UniProtKB-KW"/>
</dbReference>
<name>A0A543AC61_9ACTN</name>
<dbReference type="EC" id="2.7.11.1" evidence="1"/>
<protein>
    <recommendedName>
        <fullName evidence="1">non-specific serine/threonine protein kinase</fullName>
        <ecNumber evidence="1">2.7.11.1</ecNumber>
    </recommendedName>
</protein>
<keyword evidence="4 7" id="KW-0547">Nucleotide-binding</keyword>
<evidence type="ECO:0000256" key="6">
    <source>
        <dbReference type="ARBA" id="ARBA00022840"/>
    </source>
</evidence>
<dbReference type="OrthoDB" id="9762169at2"/>
<evidence type="ECO:0000313" key="12">
    <source>
        <dbReference type="Proteomes" id="UP000320209"/>
    </source>
</evidence>
<keyword evidence="3" id="KW-0808">Transferase</keyword>
<evidence type="ECO:0000259" key="10">
    <source>
        <dbReference type="PROSITE" id="PS50011"/>
    </source>
</evidence>
<sequence length="768" mass="79884">MVAFPQEGEQFGRYVIERVLGQGGMGVVYQAKDPALRRKVALKLVLPSLTIDKDFITRFEREANILAKLRSRNIVQIIEYGEVEGTVYLVTEYVPDGDLHGWLKTTGPLETVQALRLVSDVSDALFDAHRAGVVHRDVKPSNVLIWERQEGELVPYLTDFGIATEGDSNVTRAGSVVGSLPYMSPERHLGEQATPSGDIYAAGCLLWAALTGKAPYTGTDFELMSAHINNPVPRLPASTPGADLINPIIQKALAKKPENRFQTASQLAKALDKAADRLEEAGLGGGFAAAAGTGGADLGSRPGVGYDTTSGGTSGGDTGGGTSGGNTGGSGVHEAEAQPTIVKRPGESTPSPAPAANETDSTVVHSGKGMPLAGAAAGAGAAGAAGAAAGGSGGGKPEWLPSHHTGDGQGGDKKKLYAMIGGGVAAVVLIGAGIFTQGFGIFGLHGDDAKAAEAIASGVPKPDWAGEDQMTCAAESLVEKVPASELRSHGVVDSGDEWSYTGDWPADDAMNFSQGLLDCTESWSTEIGDSWKVGDTRCMEKEVDKTSMAGLIAVSNLLEKSDPGAAGPAKEKAVKALDACYVKADALGAEVTPKASYMQVDFDVQDPTAPGGKSDIQIAKKGSTSFEKLKGTSYELPVAEGGVEGCIAVNTTVTFAWGTEKATKGESCGKAEPKKLEWVKQDKCTDKAYISQKIDCNTWQLNFEGFQPGKKFNVKLTMNGKGCGSKKCTWPGTPDGEGKGAIINWSGPQDWNAKFVATAPGASAQIDN</sequence>
<evidence type="ECO:0000256" key="2">
    <source>
        <dbReference type="ARBA" id="ARBA00022527"/>
    </source>
</evidence>
<dbReference type="Pfam" id="PF00069">
    <property type="entry name" value="Pkinase"/>
    <property type="match status" value="1"/>
</dbReference>
<proteinExistence type="predicted"/>
<dbReference type="InterPro" id="IPR011009">
    <property type="entry name" value="Kinase-like_dom_sf"/>
</dbReference>
<evidence type="ECO:0000256" key="9">
    <source>
        <dbReference type="SAM" id="Phobius"/>
    </source>
</evidence>
<feature type="transmembrane region" description="Helical" evidence="9">
    <location>
        <begin position="416"/>
        <end position="435"/>
    </location>
</feature>
<dbReference type="SMART" id="SM00220">
    <property type="entry name" value="S_TKc"/>
    <property type="match status" value="1"/>
</dbReference>
<dbReference type="InterPro" id="IPR017441">
    <property type="entry name" value="Protein_kinase_ATP_BS"/>
</dbReference>
<evidence type="ECO:0000256" key="8">
    <source>
        <dbReference type="SAM" id="MobiDB-lite"/>
    </source>
</evidence>
<keyword evidence="12" id="KW-1185">Reference proteome</keyword>
<keyword evidence="5 11" id="KW-0418">Kinase</keyword>
<evidence type="ECO:0000256" key="7">
    <source>
        <dbReference type="PROSITE-ProRule" id="PRU10141"/>
    </source>
</evidence>
<keyword evidence="9" id="KW-0472">Membrane</keyword>
<dbReference type="PROSITE" id="PS00107">
    <property type="entry name" value="PROTEIN_KINASE_ATP"/>
    <property type="match status" value="1"/>
</dbReference>
<accession>A0A543AC61</accession>
<feature type="compositionally biased region" description="Gly residues" evidence="8">
    <location>
        <begin position="312"/>
        <end position="331"/>
    </location>
</feature>
<dbReference type="Proteomes" id="UP000320209">
    <property type="component" value="Unassembled WGS sequence"/>
</dbReference>
<gene>
    <name evidence="11" type="ORF">FB381_4110</name>
</gene>
<dbReference type="Gene3D" id="3.30.200.20">
    <property type="entry name" value="Phosphorylase Kinase, domain 1"/>
    <property type="match status" value="1"/>
</dbReference>
<reference evidence="11 12" key="1">
    <citation type="submission" date="2019-06" db="EMBL/GenBank/DDBJ databases">
        <title>Sequencing the genomes of 1000 actinobacteria strains.</title>
        <authorList>
            <person name="Klenk H.-P."/>
        </authorList>
    </citation>
    <scope>NUCLEOTIDE SEQUENCE [LARGE SCALE GENOMIC DNA]</scope>
    <source>
        <strain evidence="11 12">DSM 25218</strain>
    </source>
</reference>
<evidence type="ECO:0000256" key="1">
    <source>
        <dbReference type="ARBA" id="ARBA00012513"/>
    </source>
</evidence>
<dbReference type="GO" id="GO:0005524">
    <property type="term" value="F:ATP binding"/>
    <property type="evidence" value="ECO:0007669"/>
    <property type="project" value="UniProtKB-UniRule"/>
</dbReference>
<feature type="domain" description="Protein kinase" evidence="10">
    <location>
        <begin position="14"/>
        <end position="278"/>
    </location>
</feature>
<dbReference type="EMBL" id="VFOV01000001">
    <property type="protein sequence ID" value="TQL70181.1"/>
    <property type="molecule type" value="Genomic_DNA"/>
</dbReference>
<feature type="region of interest" description="Disordered" evidence="8">
    <location>
        <begin position="384"/>
        <end position="410"/>
    </location>
</feature>
<organism evidence="11 12">
    <name type="scientific">Nocardioides albertanoniae</name>
    <dbReference type="NCBI Taxonomy" id="1175486"/>
    <lineage>
        <taxon>Bacteria</taxon>
        <taxon>Bacillati</taxon>
        <taxon>Actinomycetota</taxon>
        <taxon>Actinomycetes</taxon>
        <taxon>Propionibacteriales</taxon>
        <taxon>Nocardioidaceae</taxon>
        <taxon>Nocardioides</taxon>
    </lineage>
</organism>
<dbReference type="InterPro" id="IPR008271">
    <property type="entry name" value="Ser/Thr_kinase_AS"/>
</dbReference>
<evidence type="ECO:0000256" key="5">
    <source>
        <dbReference type="ARBA" id="ARBA00022777"/>
    </source>
</evidence>